<evidence type="ECO:0000259" key="8">
    <source>
        <dbReference type="PROSITE" id="PS50835"/>
    </source>
</evidence>
<dbReference type="InterPro" id="IPR001190">
    <property type="entry name" value="SRCR"/>
</dbReference>
<dbReference type="Proteomes" id="UP001152803">
    <property type="component" value="Unassembled WGS sequence"/>
</dbReference>
<feature type="domain" description="SRCR" evidence="7">
    <location>
        <begin position="24"/>
        <end position="124"/>
    </location>
</feature>
<keyword evidence="10" id="KW-1185">Reference proteome</keyword>
<proteinExistence type="predicted"/>
<feature type="disulfide bond" evidence="5">
    <location>
        <begin position="459"/>
        <end position="523"/>
    </location>
</feature>
<dbReference type="InterPro" id="IPR036179">
    <property type="entry name" value="Ig-like_dom_sf"/>
</dbReference>
<feature type="disulfide bond" evidence="5">
    <location>
        <begin position="400"/>
        <end position="410"/>
    </location>
</feature>
<dbReference type="SUPFAM" id="SSF56487">
    <property type="entry name" value="SRCR-like"/>
    <property type="match status" value="6"/>
</dbReference>
<feature type="disulfide bond" evidence="5">
    <location>
        <begin position="195"/>
        <end position="205"/>
    </location>
</feature>
<feature type="disulfide bond" evidence="5">
    <location>
        <begin position="606"/>
        <end position="616"/>
    </location>
</feature>
<feature type="disulfide bond" evidence="5">
    <location>
        <begin position="164"/>
        <end position="225"/>
    </location>
</feature>
<feature type="disulfide bond" evidence="5">
    <location>
        <begin position="254"/>
        <end position="318"/>
    </location>
</feature>
<dbReference type="FunFam" id="3.10.250.10:FF:000013">
    <property type="entry name" value="CD163 molecule like 1"/>
    <property type="match status" value="2"/>
</dbReference>
<evidence type="ECO:0000256" key="1">
    <source>
        <dbReference type="ARBA" id="ARBA00022729"/>
    </source>
</evidence>
<feature type="disulfide bond" evidence="5">
    <location>
        <begin position="151"/>
        <end position="215"/>
    </location>
</feature>
<protein>
    <recommendedName>
        <fullName evidence="11">Deleted in malignant brain tumors 1 protein-like</fullName>
    </recommendedName>
</protein>
<organism evidence="9 10">
    <name type="scientific">Conger conger</name>
    <name type="common">Conger eel</name>
    <name type="synonym">Muraena conger</name>
    <dbReference type="NCBI Taxonomy" id="82655"/>
    <lineage>
        <taxon>Eukaryota</taxon>
        <taxon>Metazoa</taxon>
        <taxon>Chordata</taxon>
        <taxon>Craniata</taxon>
        <taxon>Vertebrata</taxon>
        <taxon>Euteleostomi</taxon>
        <taxon>Actinopterygii</taxon>
        <taxon>Neopterygii</taxon>
        <taxon>Teleostei</taxon>
        <taxon>Anguilliformes</taxon>
        <taxon>Congridae</taxon>
        <taxon>Conger</taxon>
    </lineage>
</organism>
<feature type="disulfide bond" evidence="5">
    <location>
        <begin position="356"/>
        <end position="420"/>
    </location>
</feature>
<feature type="disulfide bond" evidence="5">
    <location>
        <begin position="472"/>
        <end position="533"/>
    </location>
</feature>
<evidence type="ECO:0000313" key="10">
    <source>
        <dbReference type="Proteomes" id="UP001152803"/>
    </source>
</evidence>
<dbReference type="GO" id="GO:0004252">
    <property type="term" value="F:serine-type endopeptidase activity"/>
    <property type="evidence" value="ECO:0007669"/>
    <property type="project" value="TreeGrafter"/>
</dbReference>
<evidence type="ECO:0000256" key="6">
    <source>
        <dbReference type="SAM" id="SignalP"/>
    </source>
</evidence>
<name>A0A9Q1DWU5_CONCO</name>
<dbReference type="FunFam" id="3.10.250.10:FF:000006">
    <property type="entry name" value="neurotrypsin isoform X2"/>
    <property type="match status" value="3"/>
</dbReference>
<dbReference type="InterPro" id="IPR036772">
    <property type="entry name" value="SRCR-like_dom_sf"/>
</dbReference>
<dbReference type="FunFam" id="3.10.250.10:FF:000009">
    <property type="entry name" value="WC1"/>
    <property type="match status" value="1"/>
</dbReference>
<dbReference type="InterPro" id="IPR003599">
    <property type="entry name" value="Ig_sub"/>
</dbReference>
<evidence type="ECO:0000256" key="2">
    <source>
        <dbReference type="ARBA" id="ARBA00022737"/>
    </source>
</evidence>
<feature type="disulfide bond" evidence="5">
    <location>
        <begin position="575"/>
        <end position="636"/>
    </location>
</feature>
<feature type="disulfide bond" evidence="5">
    <location>
        <begin position="562"/>
        <end position="626"/>
    </location>
</feature>
<keyword evidence="3 5" id="KW-1015">Disulfide bond</keyword>
<dbReference type="SUPFAM" id="SSF48726">
    <property type="entry name" value="Immunoglobulin"/>
    <property type="match status" value="1"/>
</dbReference>
<evidence type="ECO:0000313" key="9">
    <source>
        <dbReference type="EMBL" id="KAJ8283234.1"/>
    </source>
</evidence>
<feature type="disulfide bond" evidence="5">
    <location>
        <begin position="49"/>
        <end position="113"/>
    </location>
</feature>
<accession>A0A9Q1DWU5</accession>
<dbReference type="InterPro" id="IPR013783">
    <property type="entry name" value="Ig-like_fold"/>
</dbReference>
<keyword evidence="4" id="KW-0325">Glycoprotein</keyword>
<feature type="domain" description="SRCR" evidence="7">
    <location>
        <begin position="229"/>
        <end position="329"/>
    </location>
</feature>
<sequence length="778" mass="82731">MERCLLFLTLSSLLLLSTASREDVRLVNGSSPCAGRVEVYHRGEWGTVCDDGWDMKDAVVVCRQLGCGDAVDALGEAHFGPGSGRIWMAYVSCSGSESSLKQCGSQGWGKHHCNHGEDAGVICSEVRLVGGTDLCSGRVEVHHGSSWGTVCDADFDQQDAEVVCRELGCGAPKELRGAAAFGQGEGQVWAEEIQCRGNESQINFCPTAPSQNQPCSHGNDVGLVCSDSIRLVNGSSPCAGRVEVYHRGEWGTVCDDGWDLKDAVVVCRQLGCGDAVDALGDAHFGPGSGRIWMAYVSCSGSESSLKQCESRGWGKHHCNHGEDAGVICSEVRLVGGTDLCSGRVEVHHGSSWGTVCDADFDQQDAEVVCRELGCGAPKELRGAAAFGQGEGQVWAEEIQCRGNESQINFCPTAASQNQPCSHGNDVSLVCSDSIRLVNGSSPCAGRVEVYHRGEWGTVCGRRWDMRDAGVVCRQLGCGDAVDALREAHFGPGSGRIWMGPVDCSGSESSLKQCESRGWGKHHCNHGEDAGVICSDSIRLVNGSSPCAGRVEVYHRGEWGTVCDDWWDMRDAGVVCRQLGCGDAVDALGEAHFGPGSGRIWMAYVDCSGSESSLKQCESPGWGKHSCNQSEDAGVICSETPQAVLTVSPHGRIYRGQAVSLSCEVTVPSAGWEYYWYKGNGSSGTALIASTAEGSYTLSAAALAHTGEYSCRAGRSNPVWYTEYSHPVDIQVTGRVMCGLGAAPLLLATIVLCVKWYRRPGPSNETAVRYTGGNVEIAI</sequence>
<dbReference type="OrthoDB" id="536948at2759"/>
<dbReference type="Gene3D" id="2.60.40.10">
    <property type="entry name" value="Immunoglobulins"/>
    <property type="match status" value="1"/>
</dbReference>
<dbReference type="GO" id="GO:0005886">
    <property type="term" value="C:plasma membrane"/>
    <property type="evidence" value="ECO:0007669"/>
    <property type="project" value="TreeGrafter"/>
</dbReference>
<evidence type="ECO:0000256" key="3">
    <source>
        <dbReference type="ARBA" id="ARBA00023157"/>
    </source>
</evidence>
<dbReference type="PRINTS" id="PR00258">
    <property type="entry name" value="SPERACTRCPTR"/>
</dbReference>
<feature type="disulfide bond" evidence="5">
    <location>
        <begin position="369"/>
        <end position="430"/>
    </location>
</feature>
<dbReference type="Gene3D" id="3.10.250.10">
    <property type="entry name" value="SRCR-like domain"/>
    <property type="match status" value="6"/>
</dbReference>
<feature type="domain" description="SRCR" evidence="7">
    <location>
        <begin position="126"/>
        <end position="226"/>
    </location>
</feature>
<comment type="caution">
    <text evidence="9">The sequence shown here is derived from an EMBL/GenBank/DDBJ whole genome shotgun (WGS) entry which is preliminary data.</text>
</comment>
<evidence type="ECO:0000256" key="5">
    <source>
        <dbReference type="PROSITE-ProRule" id="PRU00196"/>
    </source>
</evidence>
<feature type="signal peptide" evidence="6">
    <location>
        <begin position="1"/>
        <end position="19"/>
    </location>
</feature>
<feature type="domain" description="SRCR" evidence="7">
    <location>
        <begin position="537"/>
        <end position="637"/>
    </location>
</feature>
<dbReference type="PROSITE" id="PS50287">
    <property type="entry name" value="SRCR_2"/>
    <property type="match status" value="6"/>
</dbReference>
<evidence type="ECO:0000256" key="4">
    <source>
        <dbReference type="ARBA" id="ARBA00023180"/>
    </source>
</evidence>
<dbReference type="Pfam" id="PF13895">
    <property type="entry name" value="Ig_2"/>
    <property type="match status" value="1"/>
</dbReference>
<keyword evidence="2" id="KW-0677">Repeat</keyword>
<feature type="chain" id="PRO_5040465270" description="Deleted in malignant brain tumors 1 protein-like" evidence="6">
    <location>
        <begin position="20"/>
        <end position="778"/>
    </location>
</feature>
<dbReference type="EMBL" id="JAFJMO010000002">
    <property type="protein sequence ID" value="KAJ8283234.1"/>
    <property type="molecule type" value="Genomic_DNA"/>
</dbReference>
<feature type="domain" description="Ig-like" evidence="8">
    <location>
        <begin position="640"/>
        <end position="712"/>
    </location>
</feature>
<feature type="domain" description="SRCR" evidence="7">
    <location>
        <begin position="331"/>
        <end position="431"/>
    </location>
</feature>
<dbReference type="PANTHER" id="PTHR48071">
    <property type="entry name" value="SRCR DOMAIN-CONTAINING PROTEIN"/>
    <property type="match status" value="1"/>
</dbReference>
<dbReference type="SMART" id="SM00409">
    <property type="entry name" value="IG"/>
    <property type="match status" value="1"/>
</dbReference>
<evidence type="ECO:0000259" key="7">
    <source>
        <dbReference type="PROSITE" id="PS50287"/>
    </source>
</evidence>
<dbReference type="GO" id="GO:0031638">
    <property type="term" value="P:zymogen activation"/>
    <property type="evidence" value="ECO:0007669"/>
    <property type="project" value="TreeGrafter"/>
</dbReference>
<dbReference type="PANTHER" id="PTHR48071:SF24">
    <property type="entry name" value="DELETED IN MALIGNANT BRAIN TUMORS 1 PROTEIN-LIKE"/>
    <property type="match status" value="1"/>
</dbReference>
<dbReference type="PROSITE" id="PS50835">
    <property type="entry name" value="IG_LIKE"/>
    <property type="match status" value="1"/>
</dbReference>
<reference evidence="9" key="1">
    <citation type="journal article" date="2023" name="Science">
        <title>Genome structures resolve the early diversification of teleost fishes.</title>
        <authorList>
            <person name="Parey E."/>
            <person name="Louis A."/>
            <person name="Montfort J."/>
            <person name="Bouchez O."/>
            <person name="Roques C."/>
            <person name="Iampietro C."/>
            <person name="Lluch J."/>
            <person name="Castinel A."/>
            <person name="Donnadieu C."/>
            <person name="Desvignes T."/>
            <person name="Floi Bucao C."/>
            <person name="Jouanno E."/>
            <person name="Wen M."/>
            <person name="Mejri S."/>
            <person name="Dirks R."/>
            <person name="Jansen H."/>
            <person name="Henkel C."/>
            <person name="Chen W.J."/>
            <person name="Zahm M."/>
            <person name="Cabau C."/>
            <person name="Klopp C."/>
            <person name="Thompson A.W."/>
            <person name="Robinson-Rechavi M."/>
            <person name="Braasch I."/>
            <person name="Lecointre G."/>
            <person name="Bobe J."/>
            <person name="Postlethwait J.H."/>
            <person name="Berthelot C."/>
            <person name="Roest Crollius H."/>
            <person name="Guiguen Y."/>
        </authorList>
    </citation>
    <scope>NUCLEOTIDE SEQUENCE</scope>
    <source>
        <strain evidence="9">Concon-B</strain>
    </source>
</reference>
<keyword evidence="1 6" id="KW-0732">Signal</keyword>
<feature type="disulfide bond" evidence="5">
    <location>
        <begin position="503"/>
        <end position="513"/>
    </location>
</feature>
<dbReference type="SMART" id="SM00202">
    <property type="entry name" value="SR"/>
    <property type="match status" value="6"/>
</dbReference>
<evidence type="ECO:0008006" key="11">
    <source>
        <dbReference type="Google" id="ProtNLM"/>
    </source>
</evidence>
<feature type="disulfide bond" evidence="5">
    <location>
        <begin position="298"/>
        <end position="308"/>
    </location>
</feature>
<dbReference type="AlphaFoldDB" id="A0A9Q1DWU5"/>
<dbReference type="PROSITE" id="PS00420">
    <property type="entry name" value="SRCR_1"/>
    <property type="match status" value="5"/>
</dbReference>
<gene>
    <name evidence="9" type="ORF">COCON_G00020840</name>
</gene>
<dbReference type="InterPro" id="IPR007110">
    <property type="entry name" value="Ig-like_dom"/>
</dbReference>
<feature type="disulfide bond" evidence="5">
    <location>
        <begin position="62"/>
        <end position="123"/>
    </location>
</feature>
<feature type="disulfide bond" evidence="5">
    <location>
        <begin position="267"/>
        <end position="328"/>
    </location>
</feature>
<feature type="domain" description="SRCR" evidence="7">
    <location>
        <begin position="434"/>
        <end position="534"/>
    </location>
</feature>
<feature type="disulfide bond" evidence="5">
    <location>
        <begin position="93"/>
        <end position="103"/>
    </location>
</feature>
<dbReference type="Pfam" id="PF00530">
    <property type="entry name" value="SRCR"/>
    <property type="match status" value="6"/>
</dbReference>